<dbReference type="EMBL" id="JRKL02002406">
    <property type="protein sequence ID" value="KAF3959093.1"/>
    <property type="molecule type" value="Genomic_DNA"/>
</dbReference>
<dbReference type="AlphaFoldDB" id="A0A8J4R872"/>
<dbReference type="Pfam" id="PF25896">
    <property type="entry name" value="HTH_AT3G52170"/>
    <property type="match status" value="1"/>
</dbReference>
<comment type="caution">
    <text evidence="3">The sequence shown here is derived from an EMBL/GenBank/DDBJ whole genome shotgun (WGS) entry which is preliminary data.</text>
</comment>
<feature type="domain" description="AT3G52170-like helix-turn-helix" evidence="2">
    <location>
        <begin position="63"/>
        <end position="112"/>
    </location>
</feature>
<accession>A0A8J4R872</accession>
<evidence type="ECO:0000313" key="3">
    <source>
        <dbReference type="EMBL" id="KAF3959093.1"/>
    </source>
</evidence>
<keyword evidence="4" id="KW-1185">Reference proteome</keyword>
<dbReference type="PANTHER" id="PTHR34568:SF4">
    <property type="entry name" value="OS02G0638000 PROTEIN"/>
    <property type="match status" value="1"/>
</dbReference>
<dbReference type="OrthoDB" id="1930826at2759"/>
<gene>
    <name evidence="3" type="ORF">CMV_016060</name>
</gene>
<dbReference type="PANTHER" id="PTHR34568">
    <property type="entry name" value="RRM DOMAIN-CONTAINING PROTEIN"/>
    <property type="match status" value="1"/>
</dbReference>
<name>A0A8J4R872_9ROSI</name>
<protein>
    <recommendedName>
        <fullName evidence="2">AT3G52170-like helix-turn-helix domain-containing protein</fullName>
    </recommendedName>
</protein>
<sequence length="363" mass="40339">MGKNLIARIAAAATTQSYKFNNQSQSQSRNKVKNIDQWRRYSNSNSNAASVPDTDRVVRTRLSKLERQALVESFVNKYREMNAGKFPTASFAVKQVGGSYYTVRKIIQELQYKSKLSSSDTSKGTPFLKPTISSSPSQQVLVKLAMPGSHSDIDAKQSDVLKGDAEVSPCLEKPEDDKEVEAQQNHLLKEETEDVSRLCLEISRDVENDGAQSDHSGFAATENHPPVGEIEEVLQPCLEKAEDDKQEKAVDHNLPNVDGLGSEAEQDQGSVELDKNVKDDSTRQENDAEMASSTFGEKCKFLFSALQLRTLKAAAVGRNTNVLGYPFPKGTRALTVQEHEELVWLVGNLKMEMMEYSRQIYGP</sequence>
<evidence type="ECO:0000256" key="1">
    <source>
        <dbReference type="SAM" id="MobiDB-lite"/>
    </source>
</evidence>
<dbReference type="InterPro" id="IPR058942">
    <property type="entry name" value="AT3G52170-like"/>
</dbReference>
<dbReference type="Proteomes" id="UP000737018">
    <property type="component" value="Unassembled WGS sequence"/>
</dbReference>
<feature type="region of interest" description="Disordered" evidence="1">
    <location>
        <begin position="208"/>
        <end position="227"/>
    </location>
</feature>
<dbReference type="InterPro" id="IPR058941">
    <property type="entry name" value="HTH_AT3G52170-like"/>
</dbReference>
<feature type="compositionally biased region" description="Basic and acidic residues" evidence="1">
    <location>
        <begin position="241"/>
        <end position="251"/>
    </location>
</feature>
<feature type="compositionally biased region" description="Basic and acidic residues" evidence="1">
    <location>
        <begin position="272"/>
        <end position="286"/>
    </location>
</feature>
<organism evidence="3 4">
    <name type="scientific">Castanea mollissima</name>
    <name type="common">Chinese chestnut</name>
    <dbReference type="NCBI Taxonomy" id="60419"/>
    <lineage>
        <taxon>Eukaryota</taxon>
        <taxon>Viridiplantae</taxon>
        <taxon>Streptophyta</taxon>
        <taxon>Embryophyta</taxon>
        <taxon>Tracheophyta</taxon>
        <taxon>Spermatophyta</taxon>
        <taxon>Magnoliopsida</taxon>
        <taxon>eudicotyledons</taxon>
        <taxon>Gunneridae</taxon>
        <taxon>Pentapetalae</taxon>
        <taxon>rosids</taxon>
        <taxon>fabids</taxon>
        <taxon>Fagales</taxon>
        <taxon>Fagaceae</taxon>
        <taxon>Castanea</taxon>
    </lineage>
</organism>
<feature type="region of interest" description="Disordered" evidence="1">
    <location>
        <begin position="241"/>
        <end position="291"/>
    </location>
</feature>
<reference evidence="3" key="1">
    <citation type="submission" date="2020-03" db="EMBL/GenBank/DDBJ databases">
        <title>Castanea mollissima Vanexum genome sequencing.</title>
        <authorList>
            <person name="Staton M."/>
        </authorList>
    </citation>
    <scope>NUCLEOTIDE SEQUENCE</scope>
    <source>
        <tissue evidence="3">Leaf</tissue>
    </source>
</reference>
<evidence type="ECO:0000259" key="2">
    <source>
        <dbReference type="Pfam" id="PF25896"/>
    </source>
</evidence>
<proteinExistence type="predicted"/>
<evidence type="ECO:0000313" key="4">
    <source>
        <dbReference type="Proteomes" id="UP000737018"/>
    </source>
</evidence>